<dbReference type="PANTHER" id="PTHR48100">
    <property type="entry name" value="BROAD-SPECIFICITY PHOSPHATASE YOR283W-RELATED"/>
    <property type="match status" value="1"/>
</dbReference>
<dbReference type="InterPro" id="IPR013078">
    <property type="entry name" value="His_Pase_superF_clade-1"/>
</dbReference>
<dbReference type="InterPro" id="IPR050275">
    <property type="entry name" value="PGM_Phosphatase"/>
</dbReference>
<dbReference type="Proteomes" id="UP000249497">
    <property type="component" value="Unassembled WGS sequence"/>
</dbReference>
<dbReference type="RefSeq" id="XP_025522515.1">
    <property type="nucleotide sequence ID" value="XM_025674016.1"/>
</dbReference>
<evidence type="ECO:0000313" key="1">
    <source>
        <dbReference type="EMBL" id="RAH76621.1"/>
    </source>
</evidence>
<dbReference type="GO" id="GO:0005737">
    <property type="term" value="C:cytoplasm"/>
    <property type="evidence" value="ECO:0007669"/>
    <property type="project" value="TreeGrafter"/>
</dbReference>
<dbReference type="Gene3D" id="3.40.50.1240">
    <property type="entry name" value="Phosphoglycerate mutase-like"/>
    <property type="match status" value="1"/>
</dbReference>
<keyword evidence="2" id="KW-1185">Reference proteome</keyword>
<organism evidence="1 2">
    <name type="scientific">Aspergillus japonicus CBS 114.51</name>
    <dbReference type="NCBI Taxonomy" id="1448312"/>
    <lineage>
        <taxon>Eukaryota</taxon>
        <taxon>Fungi</taxon>
        <taxon>Dikarya</taxon>
        <taxon>Ascomycota</taxon>
        <taxon>Pezizomycotina</taxon>
        <taxon>Eurotiomycetes</taxon>
        <taxon>Eurotiomycetidae</taxon>
        <taxon>Eurotiales</taxon>
        <taxon>Aspergillaceae</taxon>
        <taxon>Aspergillus</taxon>
        <taxon>Aspergillus subgen. Circumdati</taxon>
    </lineage>
</organism>
<dbReference type="InterPro" id="IPR029033">
    <property type="entry name" value="His_PPase_superfam"/>
</dbReference>
<dbReference type="GO" id="GO:0016791">
    <property type="term" value="F:phosphatase activity"/>
    <property type="evidence" value="ECO:0007669"/>
    <property type="project" value="TreeGrafter"/>
</dbReference>
<dbReference type="CDD" id="cd07067">
    <property type="entry name" value="HP_PGM_like"/>
    <property type="match status" value="1"/>
</dbReference>
<reference evidence="1 2" key="1">
    <citation type="submission" date="2018-02" db="EMBL/GenBank/DDBJ databases">
        <title>The genomes of Aspergillus section Nigri reveals drivers in fungal speciation.</title>
        <authorList>
            <consortium name="DOE Joint Genome Institute"/>
            <person name="Vesth T.C."/>
            <person name="Nybo J."/>
            <person name="Theobald S."/>
            <person name="Brandl J."/>
            <person name="Frisvad J.C."/>
            <person name="Nielsen K.F."/>
            <person name="Lyhne E.K."/>
            <person name="Kogle M.E."/>
            <person name="Kuo A."/>
            <person name="Riley R."/>
            <person name="Clum A."/>
            <person name="Nolan M."/>
            <person name="Lipzen A."/>
            <person name="Salamov A."/>
            <person name="Henrissat B."/>
            <person name="Wiebenga A."/>
            <person name="De vries R.P."/>
            <person name="Grigoriev I.V."/>
            <person name="Mortensen U.H."/>
            <person name="Andersen M.R."/>
            <person name="Baker S.E."/>
        </authorList>
    </citation>
    <scope>NUCLEOTIDE SEQUENCE [LARGE SCALE GENOMIC DNA]</scope>
    <source>
        <strain evidence="1 2">CBS 114.51</strain>
    </source>
</reference>
<dbReference type="GeneID" id="37177708"/>
<dbReference type="OrthoDB" id="496981at2759"/>
<dbReference type="EMBL" id="KZ824863">
    <property type="protein sequence ID" value="RAH76621.1"/>
    <property type="molecule type" value="Genomic_DNA"/>
</dbReference>
<sequence>MPALIHLVRHAEGLHNLRHNVQIPDAPLSERGFNQAELLGQKFLSAHSDSVGAVISSPLRRSIQTSLTAFRRVLHADQYPANTSVGVRPGVWLGLDPALREFGGGLPCNTGSPVSELMSEFPTLHQLQQLDPDWFDDSGRDPSSAGRIKQEILGRLEQMQADLQEDPDRTDIVVVTHDGIIGALAPGIRIELGQWKSFELVKASNGMLSLQPV</sequence>
<evidence type="ECO:0000313" key="2">
    <source>
        <dbReference type="Proteomes" id="UP000249497"/>
    </source>
</evidence>
<name>A0A8T8WL96_ASPJA</name>
<dbReference type="SUPFAM" id="SSF53254">
    <property type="entry name" value="Phosphoglycerate mutase-like"/>
    <property type="match status" value="1"/>
</dbReference>
<protein>
    <submittedName>
        <fullName evidence="1">Phosphoglycerate mutase-like protein</fullName>
    </submittedName>
</protein>
<accession>A0A8T8WL96</accession>
<gene>
    <name evidence="1" type="ORF">BO86DRAFT_404482</name>
</gene>
<dbReference type="Pfam" id="PF00300">
    <property type="entry name" value="His_Phos_1"/>
    <property type="match status" value="1"/>
</dbReference>
<dbReference type="AlphaFoldDB" id="A0A8T8WL96"/>
<dbReference type="SMART" id="SM00855">
    <property type="entry name" value="PGAM"/>
    <property type="match status" value="1"/>
</dbReference>
<proteinExistence type="predicted"/>
<dbReference type="PANTHER" id="PTHR48100:SF54">
    <property type="entry name" value="PHOSPHATASE SPAC5H10.03-RELATED"/>
    <property type="match status" value="1"/>
</dbReference>